<dbReference type="RefSeq" id="WP_203782020.1">
    <property type="nucleotide sequence ID" value="NZ_BOMV01000035.1"/>
</dbReference>
<keyword evidence="1" id="KW-0560">Oxidoreductase</keyword>
<keyword evidence="2" id="KW-1185">Reference proteome</keyword>
<dbReference type="PRINTS" id="PR00420">
    <property type="entry name" value="RNGMNOXGNASE"/>
</dbReference>
<dbReference type="PANTHER" id="PTHR43422">
    <property type="entry name" value="THIAMINE THIAZOLE SYNTHASE"/>
    <property type="match status" value="1"/>
</dbReference>
<protein>
    <submittedName>
        <fullName evidence="1">FAD-binding monooxygenase</fullName>
    </submittedName>
</protein>
<sequence length="445" mass="47401">MDDRAIVIGAGIGGLAVARVLSSRYSQVTVLDRDTLPDGVAPRRGVPQGAQPHLLLIGGQREFADLFPGLEEELIGAGGVPFDTGRDLATFRFGRRWPSAPTGLAPVGVTRPLLEAAVRARVAKLGGVAFRDQIAVSGLAGADGAVTGVVLDTGETLEAAIVVDCTGRGSRSDRWLGALALPVPEQVEVKVGVSYSTRIYRRRPGDLPEPWKAAFVLPTPPGERMSGVAMPIEGDRWLVGIGGWHLPDPPADEASFVACARALPDPIVADLIDRAEPLGDVQVAKFPSSRRRLFEQIEQPPGGYLTVGDAICSFNPIYGQGMSCAAMEATALGAALDRHGRAASPELAREFYAAAAEIIATPWRFAVGGDFNFPGTTGPRPRGHAFGAWYGRQIAYASQVEPAINTAFARVQHLIEPASTLFRLRFAARVLRLARKRRREKAPAA</sequence>
<dbReference type="InterPro" id="IPR036188">
    <property type="entry name" value="FAD/NAD-bd_sf"/>
</dbReference>
<dbReference type="Gene3D" id="3.50.50.60">
    <property type="entry name" value="FAD/NAD(P)-binding domain"/>
    <property type="match status" value="1"/>
</dbReference>
<dbReference type="GO" id="GO:0004497">
    <property type="term" value="F:monooxygenase activity"/>
    <property type="evidence" value="ECO:0007669"/>
    <property type="project" value="UniProtKB-KW"/>
</dbReference>
<proteinExistence type="predicted"/>
<gene>
    <name evidence="1" type="ORF">Ari01nite_31880</name>
</gene>
<dbReference type="PANTHER" id="PTHR43422:SF3">
    <property type="entry name" value="THIAMINE THIAZOLE SYNTHASE"/>
    <property type="match status" value="1"/>
</dbReference>
<reference evidence="1" key="1">
    <citation type="submission" date="2021-01" db="EMBL/GenBank/DDBJ databases">
        <title>Whole genome shotgun sequence of Actinoplanes rishiriensis NBRC 108556.</title>
        <authorList>
            <person name="Komaki H."/>
            <person name="Tamura T."/>
        </authorList>
    </citation>
    <scope>NUCLEOTIDE SEQUENCE</scope>
    <source>
        <strain evidence="1">NBRC 108556</strain>
    </source>
</reference>
<evidence type="ECO:0000313" key="1">
    <source>
        <dbReference type="EMBL" id="GIE95723.1"/>
    </source>
</evidence>
<evidence type="ECO:0000313" key="2">
    <source>
        <dbReference type="Proteomes" id="UP000636960"/>
    </source>
</evidence>
<organism evidence="1 2">
    <name type="scientific">Paractinoplanes rishiriensis</name>
    <dbReference type="NCBI Taxonomy" id="1050105"/>
    <lineage>
        <taxon>Bacteria</taxon>
        <taxon>Bacillati</taxon>
        <taxon>Actinomycetota</taxon>
        <taxon>Actinomycetes</taxon>
        <taxon>Micromonosporales</taxon>
        <taxon>Micromonosporaceae</taxon>
        <taxon>Paractinoplanes</taxon>
    </lineage>
</organism>
<name>A0A919MUF1_9ACTN</name>
<comment type="caution">
    <text evidence="1">The sequence shown here is derived from an EMBL/GenBank/DDBJ whole genome shotgun (WGS) entry which is preliminary data.</text>
</comment>
<dbReference type="EMBL" id="BOMV01000035">
    <property type="protein sequence ID" value="GIE95723.1"/>
    <property type="molecule type" value="Genomic_DNA"/>
</dbReference>
<dbReference type="SUPFAM" id="SSF51905">
    <property type="entry name" value="FAD/NAD(P)-binding domain"/>
    <property type="match status" value="1"/>
</dbReference>
<dbReference type="AlphaFoldDB" id="A0A919MUF1"/>
<accession>A0A919MUF1</accession>
<dbReference type="Proteomes" id="UP000636960">
    <property type="component" value="Unassembled WGS sequence"/>
</dbReference>
<keyword evidence="1" id="KW-0503">Monooxygenase</keyword>